<dbReference type="PRINTS" id="PR00081">
    <property type="entry name" value="GDHRDH"/>
</dbReference>
<dbReference type="PANTHER" id="PTHR24321">
    <property type="entry name" value="DEHYDROGENASES, SHORT CHAIN"/>
    <property type="match status" value="1"/>
</dbReference>
<dbReference type="Pfam" id="PF13561">
    <property type="entry name" value="adh_short_C2"/>
    <property type="match status" value="1"/>
</dbReference>
<dbReference type="Gene3D" id="3.40.50.720">
    <property type="entry name" value="NAD(P)-binding Rossmann-like Domain"/>
    <property type="match status" value="1"/>
</dbReference>
<gene>
    <name evidence="3" type="ORF">DFO73_10447</name>
</gene>
<protein>
    <submittedName>
        <fullName evidence="3">3-oxoacyl-[acyl-carrier protein] reductase</fullName>
    </submittedName>
</protein>
<dbReference type="OrthoDB" id="286404at2"/>
<dbReference type="GO" id="GO:0016491">
    <property type="term" value="F:oxidoreductase activity"/>
    <property type="evidence" value="ECO:0007669"/>
    <property type="project" value="UniProtKB-KW"/>
</dbReference>
<evidence type="ECO:0000313" key="3">
    <source>
        <dbReference type="EMBL" id="PWW29416.1"/>
    </source>
</evidence>
<dbReference type="Proteomes" id="UP000247150">
    <property type="component" value="Unassembled WGS sequence"/>
</dbReference>
<dbReference type="NCBIfam" id="NF005559">
    <property type="entry name" value="PRK07231.1"/>
    <property type="match status" value="1"/>
</dbReference>
<dbReference type="FunFam" id="3.40.50.720:FF:000084">
    <property type="entry name" value="Short-chain dehydrogenase reductase"/>
    <property type="match status" value="1"/>
</dbReference>
<dbReference type="InterPro" id="IPR036291">
    <property type="entry name" value="NAD(P)-bd_dom_sf"/>
</dbReference>
<comment type="caution">
    <text evidence="3">The sequence shown here is derived from an EMBL/GenBank/DDBJ whole genome shotgun (WGS) entry which is preliminary data.</text>
</comment>
<sequence length="246" mass="26041">MRLQDEVFVVTGAQGGMGKETVKRFLEEGAFVAAVDLNVDGAERTDRLLPIAGDLTKEEDVARIFSEASEAFGKISGLVNIAGIAQSATPIEEVSLSDWEKIMAVNATSLFLTCREAVPYMKKQGEGVIVNIASISMVRPRPGLNAYIASKGAAVSFSQALAIELAEYGIRVNVVNPGPADTGMLGQFTSKDADIEATKDTIFKKSVPLGRLIQPTDIANSLVYLCSKESAIVTGSVLNVDGGRGI</sequence>
<organism evidence="3 4">
    <name type="scientific">Cytobacillus oceanisediminis</name>
    <dbReference type="NCBI Taxonomy" id="665099"/>
    <lineage>
        <taxon>Bacteria</taxon>
        <taxon>Bacillati</taxon>
        <taxon>Bacillota</taxon>
        <taxon>Bacilli</taxon>
        <taxon>Bacillales</taxon>
        <taxon>Bacillaceae</taxon>
        <taxon>Cytobacillus</taxon>
    </lineage>
</organism>
<evidence type="ECO:0000256" key="2">
    <source>
        <dbReference type="ARBA" id="ARBA00023002"/>
    </source>
</evidence>
<dbReference type="RefSeq" id="WP_110064486.1">
    <property type="nucleotide sequence ID" value="NZ_QGTW01000004.1"/>
</dbReference>
<evidence type="ECO:0000313" key="4">
    <source>
        <dbReference type="Proteomes" id="UP000247150"/>
    </source>
</evidence>
<evidence type="ECO:0000256" key="1">
    <source>
        <dbReference type="ARBA" id="ARBA00006484"/>
    </source>
</evidence>
<dbReference type="GO" id="GO:0008206">
    <property type="term" value="P:bile acid metabolic process"/>
    <property type="evidence" value="ECO:0007669"/>
    <property type="project" value="UniProtKB-ARBA"/>
</dbReference>
<dbReference type="PRINTS" id="PR00080">
    <property type="entry name" value="SDRFAMILY"/>
</dbReference>
<dbReference type="PANTHER" id="PTHR24321:SF8">
    <property type="entry name" value="ESTRADIOL 17-BETA-DEHYDROGENASE 8-RELATED"/>
    <property type="match status" value="1"/>
</dbReference>
<comment type="similarity">
    <text evidence="1">Belongs to the short-chain dehydrogenases/reductases (SDR) family.</text>
</comment>
<proteinExistence type="inferred from homology"/>
<reference evidence="3 4" key="1">
    <citation type="submission" date="2018-05" db="EMBL/GenBank/DDBJ databases">
        <title>Freshwater and sediment microbial communities from various areas in North America, analyzing microbe dynamics in response to fracking.</title>
        <authorList>
            <person name="Lamendella R."/>
        </authorList>
    </citation>
    <scope>NUCLEOTIDE SEQUENCE [LARGE SCALE GENOMIC DNA]</scope>
    <source>
        <strain evidence="3 4">15_TX</strain>
    </source>
</reference>
<keyword evidence="2" id="KW-0560">Oxidoreductase</keyword>
<dbReference type="EMBL" id="QGTW01000004">
    <property type="protein sequence ID" value="PWW29416.1"/>
    <property type="molecule type" value="Genomic_DNA"/>
</dbReference>
<dbReference type="AlphaFoldDB" id="A0A2V3A3P9"/>
<dbReference type="SUPFAM" id="SSF51735">
    <property type="entry name" value="NAD(P)-binding Rossmann-fold domains"/>
    <property type="match status" value="1"/>
</dbReference>
<accession>A0A2V3A3P9</accession>
<dbReference type="InterPro" id="IPR002347">
    <property type="entry name" value="SDR_fam"/>
</dbReference>
<name>A0A2V3A3P9_9BACI</name>